<evidence type="ECO:0000256" key="2">
    <source>
        <dbReference type="ARBA" id="ARBA00022741"/>
    </source>
</evidence>
<keyword evidence="5 12" id="KW-0067">ATP-binding</keyword>
<evidence type="ECO:0000256" key="11">
    <source>
        <dbReference type="ARBA" id="ARBA00048988"/>
    </source>
</evidence>
<evidence type="ECO:0000313" key="17">
    <source>
        <dbReference type="Proteomes" id="UP000319212"/>
    </source>
</evidence>
<evidence type="ECO:0000256" key="7">
    <source>
        <dbReference type="ARBA" id="ARBA00023235"/>
    </source>
</evidence>
<keyword evidence="4 12" id="KW-0347">Helicase</keyword>
<keyword evidence="3 12" id="KW-0378">Hydrolase</keyword>
<dbReference type="InterPro" id="IPR013986">
    <property type="entry name" value="DExx_box_DNA_helicase_dom_sf"/>
</dbReference>
<dbReference type="GO" id="GO:0043138">
    <property type="term" value="F:3'-5' DNA helicase activity"/>
    <property type="evidence" value="ECO:0007669"/>
    <property type="project" value="UniProtKB-EC"/>
</dbReference>
<dbReference type="Gene3D" id="3.40.50.300">
    <property type="entry name" value="P-loop containing nucleotide triphosphate hydrolases"/>
    <property type="match status" value="2"/>
</dbReference>
<dbReference type="GO" id="GO:0033202">
    <property type="term" value="C:DNA helicase complex"/>
    <property type="evidence" value="ECO:0007669"/>
    <property type="project" value="TreeGrafter"/>
</dbReference>
<dbReference type="GO" id="GO:0000725">
    <property type="term" value="P:recombinational repair"/>
    <property type="evidence" value="ECO:0007669"/>
    <property type="project" value="TreeGrafter"/>
</dbReference>
<evidence type="ECO:0000259" key="14">
    <source>
        <dbReference type="PROSITE" id="PS51198"/>
    </source>
</evidence>
<dbReference type="EC" id="5.6.2.4" evidence="9"/>
<evidence type="ECO:0000256" key="8">
    <source>
        <dbReference type="ARBA" id="ARBA00034617"/>
    </source>
</evidence>
<evidence type="ECO:0000313" key="16">
    <source>
        <dbReference type="EMBL" id="TPG25744.1"/>
    </source>
</evidence>
<evidence type="ECO:0000256" key="9">
    <source>
        <dbReference type="ARBA" id="ARBA00034808"/>
    </source>
</evidence>
<comment type="catalytic activity">
    <reaction evidence="11">
        <text>ATP + H2O = ADP + phosphate + H(+)</text>
        <dbReference type="Rhea" id="RHEA:13065"/>
        <dbReference type="ChEBI" id="CHEBI:15377"/>
        <dbReference type="ChEBI" id="CHEBI:15378"/>
        <dbReference type="ChEBI" id="CHEBI:30616"/>
        <dbReference type="ChEBI" id="CHEBI:43474"/>
        <dbReference type="ChEBI" id="CHEBI:456216"/>
        <dbReference type="EC" id="5.6.2.4"/>
    </reaction>
</comment>
<dbReference type="Gene3D" id="1.10.10.160">
    <property type="match status" value="1"/>
</dbReference>
<dbReference type="AlphaFoldDB" id="A0A502DL24"/>
<dbReference type="GO" id="GO:0003677">
    <property type="term" value="F:DNA binding"/>
    <property type="evidence" value="ECO:0007669"/>
    <property type="project" value="UniProtKB-KW"/>
</dbReference>
<feature type="region of interest" description="Disordered" evidence="13">
    <location>
        <begin position="740"/>
        <end position="760"/>
    </location>
</feature>
<evidence type="ECO:0000256" key="13">
    <source>
        <dbReference type="SAM" id="MobiDB-lite"/>
    </source>
</evidence>
<keyword evidence="7" id="KW-0413">Isomerase</keyword>
<protein>
    <recommendedName>
        <fullName evidence="9">DNA 3'-5' helicase</fullName>
        <ecNumber evidence="9">5.6.2.4</ecNumber>
    </recommendedName>
    <alternativeName>
        <fullName evidence="10">DNA 3'-5' helicase II</fullName>
    </alternativeName>
</protein>
<dbReference type="PANTHER" id="PTHR11070">
    <property type="entry name" value="UVRD / RECB / PCRA DNA HELICASE FAMILY MEMBER"/>
    <property type="match status" value="1"/>
</dbReference>
<dbReference type="Pfam" id="PF21196">
    <property type="entry name" value="PcrA_UvrD_tudor"/>
    <property type="match status" value="1"/>
</dbReference>
<comment type="caution">
    <text evidence="16">The sequence shown here is derived from an EMBL/GenBank/DDBJ whole genome shotgun (WGS) entry which is preliminary data.</text>
</comment>
<dbReference type="SUPFAM" id="SSF52540">
    <property type="entry name" value="P-loop containing nucleoside triphosphate hydrolases"/>
    <property type="match status" value="1"/>
</dbReference>
<proteinExistence type="inferred from homology"/>
<evidence type="ECO:0000256" key="1">
    <source>
        <dbReference type="ARBA" id="ARBA00009922"/>
    </source>
</evidence>
<keyword evidence="2 12" id="KW-0547">Nucleotide-binding</keyword>
<evidence type="ECO:0000256" key="4">
    <source>
        <dbReference type="ARBA" id="ARBA00022806"/>
    </source>
</evidence>
<evidence type="ECO:0000256" key="12">
    <source>
        <dbReference type="PROSITE-ProRule" id="PRU00560"/>
    </source>
</evidence>
<name>A0A502DL24_9BURK</name>
<dbReference type="PANTHER" id="PTHR11070:SF2">
    <property type="entry name" value="ATP-DEPENDENT DNA HELICASE SRS2"/>
    <property type="match status" value="1"/>
</dbReference>
<dbReference type="InterPro" id="IPR000212">
    <property type="entry name" value="DNA_helicase_UvrD/REP"/>
</dbReference>
<reference evidence="16 17" key="1">
    <citation type="journal article" date="2019" name="Environ. Microbiol.">
        <title>Species interactions and distinct microbial communities in high Arctic permafrost affected cryosols are associated with the CH4 and CO2 gas fluxes.</title>
        <authorList>
            <person name="Altshuler I."/>
            <person name="Hamel J."/>
            <person name="Turney S."/>
            <person name="Magnuson E."/>
            <person name="Levesque R."/>
            <person name="Greer C."/>
            <person name="Whyte L.G."/>
        </authorList>
    </citation>
    <scope>NUCLEOTIDE SEQUENCE [LARGE SCALE GENOMIC DNA]</scope>
    <source>
        <strain evidence="16 17">S06.C</strain>
    </source>
</reference>
<dbReference type="PROSITE" id="PS51217">
    <property type="entry name" value="UVRD_HELICASE_CTER"/>
    <property type="match status" value="1"/>
</dbReference>
<dbReference type="Pfam" id="PF00580">
    <property type="entry name" value="UvrD-helicase"/>
    <property type="match status" value="1"/>
</dbReference>
<evidence type="ECO:0000256" key="5">
    <source>
        <dbReference type="ARBA" id="ARBA00022840"/>
    </source>
</evidence>
<dbReference type="InterPro" id="IPR027417">
    <property type="entry name" value="P-loop_NTPase"/>
</dbReference>
<dbReference type="PROSITE" id="PS51198">
    <property type="entry name" value="UVRD_HELICASE_ATP_BIND"/>
    <property type="match status" value="1"/>
</dbReference>
<dbReference type="CDD" id="cd17932">
    <property type="entry name" value="DEXQc_UvrD"/>
    <property type="match status" value="1"/>
</dbReference>
<organism evidence="16 17">
    <name type="scientific">Variovorax guangxiensis</name>
    <dbReference type="NCBI Taxonomy" id="1775474"/>
    <lineage>
        <taxon>Bacteria</taxon>
        <taxon>Pseudomonadati</taxon>
        <taxon>Pseudomonadota</taxon>
        <taxon>Betaproteobacteria</taxon>
        <taxon>Burkholderiales</taxon>
        <taxon>Comamonadaceae</taxon>
        <taxon>Variovorax</taxon>
    </lineage>
</organism>
<dbReference type="Pfam" id="PF13361">
    <property type="entry name" value="UvrD_C"/>
    <property type="match status" value="1"/>
</dbReference>
<dbReference type="EMBL" id="RCZI01000004">
    <property type="protein sequence ID" value="TPG25744.1"/>
    <property type="molecule type" value="Genomic_DNA"/>
</dbReference>
<evidence type="ECO:0000259" key="15">
    <source>
        <dbReference type="PROSITE" id="PS51217"/>
    </source>
</evidence>
<feature type="binding site" evidence="12">
    <location>
        <begin position="46"/>
        <end position="53"/>
    </location>
    <ligand>
        <name>ATP</name>
        <dbReference type="ChEBI" id="CHEBI:30616"/>
    </ligand>
</feature>
<dbReference type="Proteomes" id="UP000319212">
    <property type="component" value="Unassembled WGS sequence"/>
</dbReference>
<evidence type="ECO:0000256" key="3">
    <source>
        <dbReference type="ARBA" id="ARBA00022801"/>
    </source>
</evidence>
<feature type="domain" description="UvrD-like helicase ATP-binding" evidence="14">
    <location>
        <begin position="25"/>
        <end position="311"/>
    </location>
</feature>
<dbReference type="CDD" id="cd18807">
    <property type="entry name" value="SF1_C_UvrD"/>
    <property type="match status" value="1"/>
</dbReference>
<keyword evidence="6" id="KW-0238">DNA-binding</keyword>
<feature type="domain" description="UvrD-like helicase C-terminal" evidence="15">
    <location>
        <begin position="312"/>
        <end position="623"/>
    </location>
</feature>
<evidence type="ECO:0000256" key="10">
    <source>
        <dbReference type="ARBA" id="ARBA00034923"/>
    </source>
</evidence>
<dbReference type="InterPro" id="IPR014016">
    <property type="entry name" value="UvrD-like_ATP-bd"/>
</dbReference>
<dbReference type="RefSeq" id="WP_140844365.1">
    <property type="nucleotide sequence ID" value="NZ_RCZI01000004.1"/>
</dbReference>
<dbReference type="OrthoDB" id="5905204at2"/>
<dbReference type="GO" id="GO:0005829">
    <property type="term" value="C:cytosol"/>
    <property type="evidence" value="ECO:0007669"/>
    <property type="project" value="TreeGrafter"/>
</dbReference>
<dbReference type="GO" id="GO:0005524">
    <property type="term" value="F:ATP binding"/>
    <property type="evidence" value="ECO:0007669"/>
    <property type="project" value="UniProtKB-UniRule"/>
</dbReference>
<dbReference type="GO" id="GO:0016887">
    <property type="term" value="F:ATP hydrolysis activity"/>
    <property type="evidence" value="ECO:0007669"/>
    <property type="project" value="RHEA"/>
</dbReference>
<accession>A0A502DL24</accession>
<evidence type="ECO:0000256" key="6">
    <source>
        <dbReference type="ARBA" id="ARBA00023125"/>
    </source>
</evidence>
<dbReference type="Gene3D" id="1.10.486.10">
    <property type="entry name" value="PCRA, domain 4"/>
    <property type="match status" value="1"/>
</dbReference>
<gene>
    <name evidence="16" type="ORF">EAH82_15045</name>
</gene>
<sequence>MSLFGSHDASQGAPHSPAAASPLLANLNPEQLAAVTLPEGNALILAGAGSGKTRVLTTRIAWLLQTGQVSPGGVLAVTFTNKAAKEMVTRLTAMLPINARGMWIGTFHGLCNRFLRAHWKLANLPSTFQILDTQDQLSAIKRLMKQFNVDDERFPAKQTQWFIAGAKEDGRRPRDVEVRSEEDRKKVEIYQLYEEQCQREGVVDFSELMLRSYELLRDNDVIREHYQRRFRHILIDEFQDTNRLQYAWIKMLSGVTVEGRFVPGGSSVIAVGDDDQSIYAFRGARVGNMADFVREFEVQRQIKLEQNYRSFSNILDSANALIGHNTKRLGKNLRTDQGPGEPVRVYESTSDFAEAQWMVEEMRQLVREGIDRKEIAVLYRSNAQSRVIETALFNAAVPYRVYGGLRFFERAEIKHALGYLRLLENKDDDTSFLRIVNFPPRGIGARSIELLQDAARAAGHSLHDAVSAVGGKAGANLSAFVAKIDVLREQTVGISLREIIELVLDHSGLIEHYKADREGADRVENLEELVNAAESFVTQEGFGRDAVALPVDELRQSPASQGLDPSRPMIDEALEPLAPDAETGETLSPLAAFLTHAALESGDNQAQAGQDAVQLMTVHAAKGLEFDCVFITGMEEGLFPHENSMSDHDGLEEERRLMYVAITRARQRLYMSHSQTRMLHGQTRYNLKSRFYDELPEAALKWLTPKNQGFAPSAFGYGGGYATSRGAGGGSGGSGYGGGFGKESFASPPVPPQKAAPSHGLRSGMQVFHNKFGEGTVLALEGGGDDARAQINFPRHGVKWLALSVAKLTPV</sequence>
<comment type="catalytic activity">
    <reaction evidence="8">
        <text>Couples ATP hydrolysis with the unwinding of duplex DNA by translocating in the 3'-5' direction.</text>
        <dbReference type="EC" id="5.6.2.4"/>
    </reaction>
</comment>
<dbReference type="InterPro" id="IPR014017">
    <property type="entry name" value="DNA_helicase_UvrD-like_C"/>
</dbReference>
<comment type="similarity">
    <text evidence="1">Belongs to the helicase family. UvrD subfamily.</text>
</comment>